<reference evidence="3 4" key="1">
    <citation type="submission" date="2014-02" db="EMBL/GenBank/DDBJ databases">
        <title>Genome sequence of Brachybacterium phenoliresistens strain W13A50.</title>
        <authorList>
            <person name="Wang X."/>
        </authorList>
    </citation>
    <scope>NUCLEOTIDE SEQUENCE [LARGE SCALE GENOMIC DNA]</scope>
    <source>
        <strain evidence="3 4">W13A50</strain>
    </source>
</reference>
<dbReference type="STRING" id="396014.BF93_15465"/>
<dbReference type="InterPro" id="IPR036691">
    <property type="entry name" value="Endo/exonu/phosph_ase_sf"/>
</dbReference>
<dbReference type="AlphaFoldDB" id="Z9JT97"/>
<keyword evidence="4" id="KW-1185">Reference proteome</keyword>
<dbReference type="PANTHER" id="PTHR14859:SF15">
    <property type="entry name" value="ENDONUCLEASE_EXONUCLEASE_PHOSPHATASE DOMAIN-CONTAINING PROTEIN"/>
    <property type="match status" value="1"/>
</dbReference>
<keyword evidence="1" id="KW-0732">Signal</keyword>
<proteinExistence type="predicted"/>
<keyword evidence="3" id="KW-0378">Hydrolase</keyword>
<protein>
    <submittedName>
        <fullName evidence="3">Metal-dependent hydrolase</fullName>
    </submittedName>
</protein>
<evidence type="ECO:0000256" key="1">
    <source>
        <dbReference type="SAM" id="SignalP"/>
    </source>
</evidence>
<feature type="signal peptide" evidence="1">
    <location>
        <begin position="1"/>
        <end position="25"/>
    </location>
</feature>
<organism evidence="3 4">
    <name type="scientific">Brachybacterium phenoliresistens</name>
    <dbReference type="NCBI Taxonomy" id="396014"/>
    <lineage>
        <taxon>Bacteria</taxon>
        <taxon>Bacillati</taxon>
        <taxon>Actinomycetota</taxon>
        <taxon>Actinomycetes</taxon>
        <taxon>Micrococcales</taxon>
        <taxon>Dermabacteraceae</taxon>
        <taxon>Brachybacterium</taxon>
    </lineage>
</organism>
<dbReference type="Proteomes" id="UP000023067">
    <property type="component" value="Unassembled WGS sequence"/>
</dbReference>
<dbReference type="PATRIC" id="fig|396014.3.peg.1437"/>
<accession>Z9JT97</accession>
<dbReference type="OrthoDB" id="155529at2"/>
<comment type="caution">
    <text evidence="3">The sequence shown here is derived from an EMBL/GenBank/DDBJ whole genome shotgun (WGS) entry which is preliminary data.</text>
</comment>
<dbReference type="GO" id="GO:0006506">
    <property type="term" value="P:GPI anchor biosynthetic process"/>
    <property type="evidence" value="ECO:0007669"/>
    <property type="project" value="TreeGrafter"/>
</dbReference>
<dbReference type="GO" id="GO:0016020">
    <property type="term" value="C:membrane"/>
    <property type="evidence" value="ECO:0007669"/>
    <property type="project" value="GOC"/>
</dbReference>
<dbReference type="GO" id="GO:0016787">
    <property type="term" value="F:hydrolase activity"/>
    <property type="evidence" value="ECO:0007669"/>
    <property type="project" value="UniProtKB-KW"/>
</dbReference>
<feature type="domain" description="Endonuclease/exonuclease/phosphatase" evidence="2">
    <location>
        <begin position="41"/>
        <end position="267"/>
    </location>
</feature>
<dbReference type="SUPFAM" id="SSF56219">
    <property type="entry name" value="DNase I-like"/>
    <property type="match status" value="1"/>
</dbReference>
<dbReference type="HOGENOM" id="CLU_060500_5_0_11"/>
<dbReference type="PANTHER" id="PTHR14859">
    <property type="entry name" value="CALCOFLUOR WHITE HYPERSENSITIVE PROTEIN PRECURSOR"/>
    <property type="match status" value="1"/>
</dbReference>
<dbReference type="Pfam" id="PF03372">
    <property type="entry name" value="Exo_endo_phos"/>
    <property type="match status" value="1"/>
</dbReference>
<evidence type="ECO:0000313" key="4">
    <source>
        <dbReference type="Proteomes" id="UP000023067"/>
    </source>
</evidence>
<sequence length="278" mass="29714">MLRRTLLTVPLALASSTLAVAPAGAAGPAPARPGARVLTVMTFNIHHGEGSDGVLDLERIAAVIRDSGADVIGLQEVDRHYSERSDWADQPAELADLLGMHVVFGANIDRDPPVSGVQRIQYGTAILSRHPILESENIPLFRSPDQEQRGLLRASLDVAGTPVDVCCTHLAASSAVDRLEQARQIIERIDTDGATILMGDLNARPGTPEIQIIDDVLVDTWDAAGHGTGATYPVQDPDARIDDIFVTESFRPVRAMVLADVPEASDHLPVLSQLVLAP</sequence>
<dbReference type="InterPro" id="IPR005135">
    <property type="entry name" value="Endo/exonuclease/phosphatase"/>
</dbReference>
<dbReference type="InterPro" id="IPR051916">
    <property type="entry name" value="GPI-anchor_lipid_remodeler"/>
</dbReference>
<evidence type="ECO:0000259" key="2">
    <source>
        <dbReference type="Pfam" id="PF03372"/>
    </source>
</evidence>
<name>Z9JT97_9MICO</name>
<dbReference type="eggNOG" id="COG3568">
    <property type="taxonomic scope" value="Bacteria"/>
</dbReference>
<evidence type="ECO:0000313" key="3">
    <source>
        <dbReference type="EMBL" id="EWS81575.1"/>
    </source>
</evidence>
<dbReference type="RefSeq" id="WP_038371862.1">
    <property type="nucleotide sequence ID" value="NZ_KK069991.1"/>
</dbReference>
<dbReference type="Gene3D" id="3.60.10.10">
    <property type="entry name" value="Endonuclease/exonuclease/phosphatase"/>
    <property type="match status" value="1"/>
</dbReference>
<dbReference type="EMBL" id="JDYK01000006">
    <property type="protein sequence ID" value="EWS81575.1"/>
    <property type="molecule type" value="Genomic_DNA"/>
</dbReference>
<gene>
    <name evidence="3" type="ORF">BF93_15465</name>
</gene>
<feature type="chain" id="PRO_5004991099" evidence="1">
    <location>
        <begin position="26"/>
        <end position="278"/>
    </location>
</feature>